<name>A0A645INT7_9ZZZZ</name>
<gene>
    <name evidence="1" type="ORF">SDC9_200184</name>
</gene>
<evidence type="ECO:0000313" key="1">
    <source>
        <dbReference type="EMBL" id="MPN52522.1"/>
    </source>
</evidence>
<organism evidence="1">
    <name type="scientific">bioreactor metagenome</name>
    <dbReference type="NCBI Taxonomy" id="1076179"/>
    <lineage>
        <taxon>unclassified sequences</taxon>
        <taxon>metagenomes</taxon>
        <taxon>ecological metagenomes</taxon>
    </lineage>
</organism>
<sequence>MPAGFTKLGADVFLRFPGEKAALAAVFHPAVEFFPQGLRQMRFGKGAVVHHRLGGGEAAQFIDNVLRPVFS</sequence>
<dbReference type="EMBL" id="VSSQ01118721">
    <property type="protein sequence ID" value="MPN52522.1"/>
    <property type="molecule type" value="Genomic_DNA"/>
</dbReference>
<comment type="caution">
    <text evidence="1">The sequence shown here is derived from an EMBL/GenBank/DDBJ whole genome shotgun (WGS) entry which is preliminary data.</text>
</comment>
<dbReference type="AlphaFoldDB" id="A0A645INT7"/>
<accession>A0A645INT7</accession>
<protein>
    <submittedName>
        <fullName evidence="1">Uncharacterized protein</fullName>
    </submittedName>
</protein>
<proteinExistence type="predicted"/>
<reference evidence="1" key="1">
    <citation type="submission" date="2019-08" db="EMBL/GenBank/DDBJ databases">
        <authorList>
            <person name="Kucharzyk K."/>
            <person name="Murdoch R.W."/>
            <person name="Higgins S."/>
            <person name="Loffler F."/>
        </authorList>
    </citation>
    <scope>NUCLEOTIDE SEQUENCE</scope>
</reference>